<dbReference type="RefSeq" id="WP_046565205.1">
    <property type="nucleotide sequence ID" value="NZ_CP010025.1"/>
</dbReference>
<dbReference type="Pfam" id="PF13663">
    <property type="entry name" value="DUF4148"/>
    <property type="match status" value="1"/>
</dbReference>
<feature type="compositionally biased region" description="Polar residues" evidence="1">
    <location>
        <begin position="84"/>
        <end position="102"/>
    </location>
</feature>
<dbReference type="KEGG" id="bfn:OI25_7669"/>
<dbReference type="EMBL" id="CP010025">
    <property type="protein sequence ID" value="AJZ57089.1"/>
    <property type="molecule type" value="Genomic_DNA"/>
</dbReference>
<evidence type="ECO:0000313" key="4">
    <source>
        <dbReference type="EMBL" id="MDT8843928.1"/>
    </source>
</evidence>
<evidence type="ECO:0000256" key="2">
    <source>
        <dbReference type="SAM" id="SignalP"/>
    </source>
</evidence>
<evidence type="ECO:0000313" key="3">
    <source>
        <dbReference type="EMBL" id="AJZ57089.1"/>
    </source>
</evidence>
<keyword evidence="2" id="KW-0732">Signal</keyword>
<feature type="chain" id="PRO_5042798181" evidence="2">
    <location>
        <begin position="23"/>
        <end position="108"/>
    </location>
</feature>
<dbReference type="GeneID" id="66513932"/>
<proteinExistence type="predicted"/>
<sequence length="108" mass="11412">MKSLIRSIITVAALTAPVIAFAQQSTGPVTRAQVRADLVQMEKAGYNPARRDDATYPADIQAAEARVAAKRAAMPMSDTGMGTEPTSASQSGTRNHTGSARSNLYAHH</sequence>
<evidence type="ECO:0000256" key="1">
    <source>
        <dbReference type="SAM" id="MobiDB-lite"/>
    </source>
</evidence>
<dbReference type="Proteomes" id="UP000032614">
    <property type="component" value="Chromosome 3"/>
</dbReference>
<dbReference type="Proteomes" id="UP001246473">
    <property type="component" value="Unassembled WGS sequence"/>
</dbReference>
<name>A0AAP5UYY4_9BURK</name>
<organism evidence="4 6">
    <name type="scientific">Paraburkholderia fungorum</name>
    <dbReference type="NCBI Taxonomy" id="134537"/>
    <lineage>
        <taxon>Bacteria</taxon>
        <taxon>Pseudomonadati</taxon>
        <taxon>Pseudomonadota</taxon>
        <taxon>Betaproteobacteria</taxon>
        <taxon>Burkholderiales</taxon>
        <taxon>Burkholderiaceae</taxon>
        <taxon>Paraburkholderia</taxon>
    </lineage>
</organism>
<feature type="region of interest" description="Disordered" evidence="1">
    <location>
        <begin position="67"/>
        <end position="108"/>
    </location>
</feature>
<gene>
    <name evidence="3" type="ORF">OI25_7669</name>
    <name evidence="4" type="ORF">ParKJ_41825</name>
</gene>
<evidence type="ECO:0000313" key="6">
    <source>
        <dbReference type="Proteomes" id="UP001246473"/>
    </source>
</evidence>
<reference evidence="3 5" key="1">
    <citation type="journal article" date="2015" name="Genome Announc.">
        <title>Complete genome sequences for 59 burkholderia isolates, both pathogenic and near neighbor.</title>
        <authorList>
            <person name="Johnson S.L."/>
            <person name="Bishop-Lilly K.A."/>
            <person name="Ladner J.T."/>
            <person name="Daligault H.E."/>
            <person name="Davenport K.W."/>
            <person name="Jaissle J."/>
            <person name="Frey K.G."/>
            <person name="Koroleva G.I."/>
            <person name="Bruce D.C."/>
            <person name="Coyne S.R."/>
            <person name="Broomall S.M."/>
            <person name="Li P.E."/>
            <person name="Teshima H."/>
            <person name="Gibbons H.S."/>
            <person name="Palacios G.F."/>
            <person name="Rosenzweig C.N."/>
            <person name="Redden C.L."/>
            <person name="Xu Y."/>
            <person name="Minogue T.D."/>
            <person name="Chain P.S."/>
        </authorList>
    </citation>
    <scope>NUCLEOTIDE SEQUENCE [LARGE SCALE GENOMIC DNA]</scope>
    <source>
        <strain evidence="3 5">ATCC BAA-463</strain>
    </source>
</reference>
<accession>A0AAP5UYY4</accession>
<feature type="signal peptide" evidence="2">
    <location>
        <begin position="1"/>
        <end position="22"/>
    </location>
</feature>
<evidence type="ECO:0000313" key="5">
    <source>
        <dbReference type="Proteomes" id="UP000032614"/>
    </source>
</evidence>
<protein>
    <submittedName>
        <fullName evidence="4">DUF4148 domain-containing protein</fullName>
    </submittedName>
</protein>
<reference evidence="4" key="2">
    <citation type="submission" date="2022-08" db="EMBL/GenBank/DDBJ databases">
        <authorList>
            <person name="Kim S.-J."/>
        </authorList>
    </citation>
    <scope>NUCLEOTIDE SEQUENCE</scope>
    <source>
        <strain evidence="4">KJ</strain>
    </source>
</reference>
<dbReference type="AlphaFoldDB" id="A0AAP5UYY4"/>
<dbReference type="InterPro" id="IPR025421">
    <property type="entry name" value="DUF4148"/>
</dbReference>
<dbReference type="EMBL" id="JANSLM010000034">
    <property type="protein sequence ID" value="MDT8843928.1"/>
    <property type="molecule type" value="Genomic_DNA"/>
</dbReference>